<dbReference type="OrthoDB" id="1467636at2"/>
<dbReference type="STRING" id="35623.Aocu_12980"/>
<dbReference type="AlphaFoldDB" id="A0A061AIC5"/>
<name>A0A061AIC5_9MOLU</name>
<evidence type="ECO:0000313" key="2">
    <source>
        <dbReference type="EMBL" id="CDR31371.1"/>
    </source>
</evidence>
<reference evidence="3" key="1">
    <citation type="submission" date="2014-05" db="EMBL/GenBank/DDBJ databases">
        <authorList>
            <person name="Kube M."/>
        </authorList>
    </citation>
    <scope>NUCLEOTIDE SEQUENCE [LARGE SCALE GENOMIC DNA]</scope>
</reference>
<protein>
    <submittedName>
        <fullName evidence="2">Peptidase S24/S26A/S26B</fullName>
    </submittedName>
</protein>
<dbReference type="PATRIC" id="fig|35623.3.peg.1297"/>
<feature type="domain" description="Peptidase S24/S26A/S26B/S26C" evidence="1">
    <location>
        <begin position="27"/>
        <end position="103"/>
    </location>
</feature>
<proteinExistence type="predicted"/>
<organism evidence="2 3">
    <name type="scientific">Acholeplasma oculi</name>
    <dbReference type="NCBI Taxonomy" id="35623"/>
    <lineage>
        <taxon>Bacteria</taxon>
        <taxon>Bacillati</taxon>
        <taxon>Mycoplasmatota</taxon>
        <taxon>Mollicutes</taxon>
        <taxon>Acholeplasmatales</taxon>
        <taxon>Acholeplasmataceae</taxon>
        <taxon>Acholeplasma</taxon>
    </lineage>
</organism>
<keyword evidence="3" id="KW-1185">Reference proteome</keyword>
<dbReference type="CDD" id="cd06462">
    <property type="entry name" value="Peptidase_S24_S26"/>
    <property type="match status" value="1"/>
</dbReference>
<evidence type="ECO:0000313" key="3">
    <source>
        <dbReference type="Proteomes" id="UP000032434"/>
    </source>
</evidence>
<dbReference type="RefSeq" id="WP_052670128.1">
    <property type="nucleotide sequence ID" value="NZ_FUZK01000001.1"/>
</dbReference>
<accession>A0A061AIC5</accession>
<dbReference type="EMBL" id="LK028559">
    <property type="protein sequence ID" value="CDR31371.1"/>
    <property type="molecule type" value="Genomic_DNA"/>
</dbReference>
<dbReference type="InterPro" id="IPR015927">
    <property type="entry name" value="Peptidase_S24_S26A/B/C"/>
</dbReference>
<dbReference type="Proteomes" id="UP000032434">
    <property type="component" value="Chromosome 1"/>
</dbReference>
<dbReference type="InParanoid" id="A0A061AIC5"/>
<evidence type="ECO:0000259" key="1">
    <source>
        <dbReference type="Pfam" id="PF00717"/>
    </source>
</evidence>
<dbReference type="InterPro" id="IPR036286">
    <property type="entry name" value="LexA/Signal_pep-like_sf"/>
</dbReference>
<dbReference type="Gene3D" id="2.10.109.10">
    <property type="entry name" value="Umud Fragment, subunit A"/>
    <property type="match status" value="1"/>
</dbReference>
<dbReference type="KEGG" id="aoc:Aocu_12980"/>
<sequence>MKQVTLKNDAFMALIIEHLNLGQEVSFIVKGTSMMPFFKNMRTEVIVKKFSSYKKNDVVLFTFEGKELLHRIIKIDQDQVTLRGDGSYQKEVILMHEIHGKVIRFKTRGKKIWAYGFKHRLWNILYFMRPVLLKLVRK</sequence>
<gene>
    <name evidence="2" type="ORF">Aocu_12980</name>
</gene>
<dbReference type="HOGENOM" id="CLU_126496_1_0_14"/>
<dbReference type="SUPFAM" id="SSF51306">
    <property type="entry name" value="LexA/Signal peptidase"/>
    <property type="match status" value="1"/>
</dbReference>
<dbReference type="Pfam" id="PF00717">
    <property type="entry name" value="Peptidase_S24"/>
    <property type="match status" value="1"/>
</dbReference>